<dbReference type="InterPro" id="IPR011576">
    <property type="entry name" value="Pyridox_Oxase_N"/>
</dbReference>
<dbReference type="SUPFAM" id="SSF50475">
    <property type="entry name" value="FMN-binding split barrel"/>
    <property type="match status" value="1"/>
</dbReference>
<accession>A0ABV7VUJ2</accession>
<dbReference type="PANTHER" id="PTHR42815:SF2">
    <property type="entry name" value="FAD-BINDING, PUTATIVE (AFU_ORTHOLOGUE AFUA_6G07600)-RELATED"/>
    <property type="match status" value="1"/>
</dbReference>
<keyword evidence="3" id="KW-1185">Reference proteome</keyword>
<dbReference type="RefSeq" id="WP_376866285.1">
    <property type="nucleotide sequence ID" value="NZ_JBHRYB010000007.1"/>
</dbReference>
<proteinExistence type="predicted"/>
<feature type="domain" description="Pyridoxamine 5'-phosphate oxidase N-terminal" evidence="1">
    <location>
        <begin position="144"/>
        <end position="245"/>
    </location>
</feature>
<name>A0ABV7VUJ2_9GAMM</name>
<gene>
    <name evidence="2" type="ORF">ACFOMG_09615</name>
</gene>
<evidence type="ECO:0000259" key="1">
    <source>
        <dbReference type="Pfam" id="PF01243"/>
    </source>
</evidence>
<reference evidence="3" key="1">
    <citation type="journal article" date="2019" name="Int. J. Syst. Evol. Microbiol.">
        <title>The Global Catalogue of Microorganisms (GCM) 10K type strain sequencing project: providing services to taxonomists for standard genome sequencing and annotation.</title>
        <authorList>
            <consortium name="The Broad Institute Genomics Platform"/>
            <consortium name="The Broad Institute Genome Sequencing Center for Infectious Disease"/>
            <person name="Wu L."/>
            <person name="Ma J."/>
        </authorList>
    </citation>
    <scope>NUCLEOTIDE SEQUENCE [LARGE SCALE GENOMIC DNA]</scope>
    <source>
        <strain evidence="3">KCTC 42424</strain>
    </source>
</reference>
<comment type="caution">
    <text evidence="2">The sequence shown here is derived from an EMBL/GenBank/DDBJ whole genome shotgun (WGS) entry which is preliminary data.</text>
</comment>
<dbReference type="Proteomes" id="UP001595722">
    <property type="component" value="Unassembled WGS sequence"/>
</dbReference>
<evidence type="ECO:0000313" key="2">
    <source>
        <dbReference type="EMBL" id="MFC3680352.1"/>
    </source>
</evidence>
<dbReference type="Pfam" id="PF01243">
    <property type="entry name" value="PNPOx_N"/>
    <property type="match status" value="1"/>
</dbReference>
<dbReference type="Gene3D" id="2.30.110.10">
    <property type="entry name" value="Electron Transport, Fmn-binding Protein, Chain A"/>
    <property type="match status" value="1"/>
</dbReference>
<dbReference type="PANTHER" id="PTHR42815">
    <property type="entry name" value="FAD-BINDING, PUTATIVE (AFU_ORTHOLOGUE AFUA_6G07600)-RELATED"/>
    <property type="match status" value="1"/>
</dbReference>
<dbReference type="EMBL" id="JBHRYB010000007">
    <property type="protein sequence ID" value="MFC3680352.1"/>
    <property type="molecule type" value="Genomic_DNA"/>
</dbReference>
<sequence>MQNTPDPIRNEVELRQHIAAYPSILDQRIQTRLDDLCLEFIHASQLIMGFYQAQDQADFFILPTDQLMIQSPEQLQLSAVSLPSASVSLIFLIAGVDHVLRINGQLTESGRLHIQQSYFHCGRAAMRARLWQPETVSATITPADFIHRARYALLASFGADGKVLISPRGEQAGQIQLLADGKLLLPERPGNKVAASLRNLLTDPRIRLALIIPGCERVLCVQGMARISAAAEKRQQAAVDNRPAKLVIEIADVRTHWLNNSALDATFWQLSEQPVSGLTPFAKALATHMKGKGMMGKLTHLVVDRVVKKDANNLY</sequence>
<organism evidence="2 3">
    <name type="scientific">Bacterioplanoides pacificum</name>
    <dbReference type="NCBI Taxonomy" id="1171596"/>
    <lineage>
        <taxon>Bacteria</taxon>
        <taxon>Pseudomonadati</taxon>
        <taxon>Pseudomonadota</taxon>
        <taxon>Gammaproteobacteria</taxon>
        <taxon>Oceanospirillales</taxon>
        <taxon>Oceanospirillaceae</taxon>
        <taxon>Bacterioplanoides</taxon>
    </lineage>
</organism>
<dbReference type="InterPro" id="IPR012349">
    <property type="entry name" value="Split_barrel_FMN-bd"/>
</dbReference>
<protein>
    <submittedName>
        <fullName evidence="2">Pyridoxamine 5'-phosphate oxidase family protein</fullName>
    </submittedName>
</protein>
<evidence type="ECO:0000313" key="3">
    <source>
        <dbReference type="Proteomes" id="UP001595722"/>
    </source>
</evidence>